<dbReference type="InterPro" id="IPR040893">
    <property type="entry name" value="RADX"/>
</dbReference>
<dbReference type="PANTHER" id="PTHR14944">
    <property type="entry name" value="RPA-RELATED PROTEIN RADX"/>
    <property type="match status" value="1"/>
</dbReference>
<dbReference type="AlphaFoldDB" id="T1JDI1"/>
<reference evidence="2" key="1">
    <citation type="submission" date="2011-05" db="EMBL/GenBank/DDBJ databases">
        <authorList>
            <person name="Richards S.R."/>
            <person name="Qu J."/>
            <person name="Jiang H."/>
            <person name="Jhangiani S.N."/>
            <person name="Agravi P."/>
            <person name="Goodspeed R."/>
            <person name="Gross S."/>
            <person name="Mandapat C."/>
            <person name="Jackson L."/>
            <person name="Mathew T."/>
            <person name="Pu L."/>
            <person name="Thornton R."/>
            <person name="Saada N."/>
            <person name="Wilczek-Boney K.B."/>
            <person name="Lee S."/>
            <person name="Kovar C."/>
            <person name="Wu Y."/>
            <person name="Scherer S.E."/>
            <person name="Worley K.C."/>
            <person name="Muzny D.M."/>
            <person name="Gibbs R."/>
        </authorList>
    </citation>
    <scope>NUCLEOTIDE SEQUENCE</scope>
    <source>
        <strain evidence="2">Brora</strain>
    </source>
</reference>
<dbReference type="HOGENOM" id="CLU_373552_0_0_1"/>
<dbReference type="Pfam" id="PF17659">
    <property type="entry name" value="RADX"/>
    <property type="match status" value="1"/>
</dbReference>
<dbReference type="OMA" id="MICKENE"/>
<evidence type="ECO:0000313" key="2">
    <source>
        <dbReference type="Proteomes" id="UP000014500"/>
    </source>
</evidence>
<dbReference type="STRING" id="126957.T1JDI1"/>
<dbReference type="GO" id="GO:0003697">
    <property type="term" value="F:single-stranded DNA binding"/>
    <property type="evidence" value="ECO:0007669"/>
    <property type="project" value="InterPro"/>
</dbReference>
<organism evidence="1 2">
    <name type="scientific">Strigamia maritima</name>
    <name type="common">European centipede</name>
    <name type="synonym">Geophilus maritimus</name>
    <dbReference type="NCBI Taxonomy" id="126957"/>
    <lineage>
        <taxon>Eukaryota</taxon>
        <taxon>Metazoa</taxon>
        <taxon>Ecdysozoa</taxon>
        <taxon>Arthropoda</taxon>
        <taxon>Myriapoda</taxon>
        <taxon>Chilopoda</taxon>
        <taxon>Pleurostigmophora</taxon>
        <taxon>Geophilomorpha</taxon>
        <taxon>Linotaeniidae</taxon>
        <taxon>Strigamia</taxon>
    </lineage>
</organism>
<sequence>MDELTGESELIDILKDLRGGDDRIKNVKTQVMAIDRYLIDATNQHVAFDETVNYLYDVTITDGKSSIKTLLNSNLSHLVQSNQLRRTSVCLMALKEEDFYGKPCLVIKRLRILYSDSKPMGDLKYCLGSETVDSEASLESFVLPITGIRHFFVNVWNDAVVEWPLTDPNDDPYIAPKDFSERVACLMKRAQDLSLKEIELRNGKPRYYSPLIVRVIGAGKLTHLSKVRDQTTCSFRGTYVVTDGTAVSYLSIWDSVVASLYHRIQINSILLIQNYYTDKYKGKINTKFTNVHKAGGHKLPLTKFEIKVNAKSDASIGKSGHSLYVFQPGDEKFLPDLPYTGYLFFTSFNNVNLNGSLLYDIAGIVVSLSRYERIPRFDIHYNLVGVWVVRWIEIVHWPNKPTLKLQVFVNGQMDSHYELCVGCRVLLCNMRLVLASESNNFCNNYFTSTNETQLVILNQQNWEHLGVFRELQNLYDTSEETIKEYVKIGNGVGGSYPFLPIPSITDDLKEPFYERVDSSILWPHIIDNLWCWLSKRIVIQGKIAEVSFINLNKEVMADFKSLRIYKNDTIVLEDLHMYGLEKPHRNTFPQKYSENMCRPLQFPVTSYLTNVTKYKEDPNDDKKHVDFVCNGYYEIIIAEGENAMKCIFAPEPSQRPFPTLKQTLLSEFSPVEQETQDRIHYSEEEVNICAQTAHQIGEDDKTQTFVVELFKHSAEECEVILRRMYISPEEVQLGDPNEMEVVID</sequence>
<name>T1JDI1_STRMM</name>
<dbReference type="eggNOG" id="ENOG502QSE7">
    <property type="taxonomic scope" value="Eukaryota"/>
</dbReference>
<keyword evidence="2" id="KW-1185">Reference proteome</keyword>
<proteinExistence type="predicted"/>
<dbReference type="Proteomes" id="UP000014500">
    <property type="component" value="Unassembled WGS sequence"/>
</dbReference>
<accession>T1JDI1</accession>
<dbReference type="PANTHER" id="PTHR14944:SF2">
    <property type="entry name" value="RPA-RELATED PROTEIN RADX"/>
    <property type="match status" value="1"/>
</dbReference>
<protein>
    <submittedName>
        <fullName evidence="1">Uncharacterized protein</fullName>
    </submittedName>
</protein>
<reference evidence="1" key="2">
    <citation type="submission" date="2015-02" db="UniProtKB">
        <authorList>
            <consortium name="EnsemblMetazoa"/>
        </authorList>
    </citation>
    <scope>IDENTIFICATION</scope>
</reference>
<evidence type="ECO:0000313" key="1">
    <source>
        <dbReference type="EnsemblMetazoa" id="SMAR011863-PA"/>
    </source>
</evidence>
<dbReference type="EMBL" id="JH432107">
    <property type="status" value="NOT_ANNOTATED_CDS"/>
    <property type="molecule type" value="Genomic_DNA"/>
</dbReference>
<dbReference type="EnsemblMetazoa" id="SMAR011863-RA">
    <property type="protein sequence ID" value="SMAR011863-PA"/>
    <property type="gene ID" value="SMAR011863"/>
</dbReference>
<dbReference type="PhylomeDB" id="T1JDI1"/>